<sequence length="299" mass="32347">MRRFFRRAASYAAGALFLATLPFPPKRKSPPAAGHLGLASARPGLEGLGAALTREALLIDAAYALGASVFRVPILTAPDMTITRKVVEVFTLEYLQVSLSVLLRTKPLSASGARTGEVLAQAERELARVEAEGDARAAADVNLLLLALLAARDGDFDEALGRYAQAVRADPSDLRPYMLAAKLCRLTGWRRRWRSGASHLRGALLHDAAPDEAELRKLLDELAVAVALEHGAITAVAAPGSTQRGAVMLAAWREVDAGTATLLQGKELPLKQRLLIRAIWAFFRAKLKPWLAMAEQERF</sequence>
<reference evidence="2" key="2">
    <citation type="submission" date="2015-07" db="EMBL/GenBank/DDBJ databases">
        <authorList>
            <person name="Noorani M."/>
        </authorList>
    </citation>
    <scope>NUCLEOTIDE SEQUENCE</scope>
    <source>
        <strain evidence="2">Yugu1</strain>
    </source>
</reference>
<protein>
    <submittedName>
        <fullName evidence="2">Uncharacterized protein</fullName>
    </submittedName>
</protein>
<feature type="repeat" description="TPR" evidence="1">
    <location>
        <begin position="140"/>
        <end position="173"/>
    </location>
</feature>
<keyword evidence="1" id="KW-0802">TPR repeat</keyword>
<name>A0A368R6L0_SETIT</name>
<dbReference type="EMBL" id="CM003532">
    <property type="protein sequence ID" value="RCV25714.1"/>
    <property type="molecule type" value="Genomic_DNA"/>
</dbReference>
<reference evidence="2" key="1">
    <citation type="journal article" date="2012" name="Nat. Biotechnol.">
        <title>Reference genome sequence of the model plant Setaria.</title>
        <authorList>
            <person name="Bennetzen J.L."/>
            <person name="Schmutz J."/>
            <person name="Wang H."/>
            <person name="Percifield R."/>
            <person name="Hawkins J."/>
            <person name="Pontaroli A.C."/>
            <person name="Estep M."/>
            <person name="Feng L."/>
            <person name="Vaughn J.N."/>
            <person name="Grimwood J."/>
            <person name="Jenkins J."/>
            <person name="Barry K."/>
            <person name="Lindquist E."/>
            <person name="Hellsten U."/>
            <person name="Deshpande S."/>
            <person name="Wang X."/>
            <person name="Wu X."/>
            <person name="Mitros T."/>
            <person name="Triplett J."/>
            <person name="Yang X."/>
            <person name="Ye C.Y."/>
            <person name="Mauro-Herrera M."/>
            <person name="Wang L."/>
            <person name="Li P."/>
            <person name="Sharma M."/>
            <person name="Sharma R."/>
            <person name="Ronald P.C."/>
            <person name="Panaud O."/>
            <person name="Kellogg E.A."/>
            <person name="Brutnell T.P."/>
            <person name="Doust A.N."/>
            <person name="Tuskan G.A."/>
            <person name="Rokhsar D."/>
            <person name="Devos K.M."/>
        </authorList>
    </citation>
    <scope>NUCLEOTIDE SEQUENCE [LARGE SCALE GENOMIC DNA]</scope>
    <source>
        <strain evidence="2">Yugu1</strain>
    </source>
</reference>
<proteinExistence type="predicted"/>
<dbReference type="PROSITE" id="PS50005">
    <property type="entry name" value="TPR"/>
    <property type="match status" value="1"/>
</dbReference>
<evidence type="ECO:0000256" key="1">
    <source>
        <dbReference type="PROSITE-ProRule" id="PRU00339"/>
    </source>
</evidence>
<dbReference type="AlphaFoldDB" id="A0A368R6L0"/>
<accession>A0A368R6L0</accession>
<dbReference type="InterPro" id="IPR019734">
    <property type="entry name" value="TPR_rpt"/>
</dbReference>
<organism evidence="2">
    <name type="scientific">Setaria italica</name>
    <name type="common">Foxtail millet</name>
    <name type="synonym">Panicum italicum</name>
    <dbReference type="NCBI Taxonomy" id="4555"/>
    <lineage>
        <taxon>Eukaryota</taxon>
        <taxon>Viridiplantae</taxon>
        <taxon>Streptophyta</taxon>
        <taxon>Embryophyta</taxon>
        <taxon>Tracheophyta</taxon>
        <taxon>Spermatophyta</taxon>
        <taxon>Magnoliopsida</taxon>
        <taxon>Liliopsida</taxon>
        <taxon>Poales</taxon>
        <taxon>Poaceae</taxon>
        <taxon>PACMAD clade</taxon>
        <taxon>Panicoideae</taxon>
        <taxon>Panicodae</taxon>
        <taxon>Paniceae</taxon>
        <taxon>Cenchrinae</taxon>
        <taxon>Setaria</taxon>
    </lineage>
</organism>
<gene>
    <name evidence="2" type="ORF">SETIT_5G187300v2</name>
</gene>
<evidence type="ECO:0000313" key="2">
    <source>
        <dbReference type="EMBL" id="RCV25714.1"/>
    </source>
</evidence>